<gene>
    <name evidence="4" type="ORF">ANN_08054</name>
</gene>
<dbReference type="EMBL" id="JAJSOF020000017">
    <property type="protein sequence ID" value="KAJ4439924.1"/>
    <property type="molecule type" value="Genomic_DNA"/>
</dbReference>
<organism evidence="4 5">
    <name type="scientific">Periplaneta americana</name>
    <name type="common">American cockroach</name>
    <name type="synonym">Blatta americana</name>
    <dbReference type="NCBI Taxonomy" id="6978"/>
    <lineage>
        <taxon>Eukaryota</taxon>
        <taxon>Metazoa</taxon>
        <taxon>Ecdysozoa</taxon>
        <taxon>Arthropoda</taxon>
        <taxon>Hexapoda</taxon>
        <taxon>Insecta</taxon>
        <taxon>Pterygota</taxon>
        <taxon>Neoptera</taxon>
        <taxon>Polyneoptera</taxon>
        <taxon>Dictyoptera</taxon>
        <taxon>Blattodea</taxon>
        <taxon>Blattoidea</taxon>
        <taxon>Blattidae</taxon>
        <taxon>Blattinae</taxon>
        <taxon>Periplaneta</taxon>
    </lineage>
</organism>
<comment type="caution">
    <text evidence="4">The sequence shown here is derived from an EMBL/GenBank/DDBJ whole genome shotgun (WGS) entry which is preliminary data.</text>
</comment>
<dbReference type="InterPro" id="IPR002213">
    <property type="entry name" value="UDP_glucos_trans"/>
</dbReference>
<keyword evidence="3" id="KW-0808">Transferase</keyword>
<dbReference type="Gene3D" id="3.40.50.2000">
    <property type="entry name" value="Glycogen Phosphorylase B"/>
    <property type="match status" value="2"/>
</dbReference>
<dbReference type="Pfam" id="PF00201">
    <property type="entry name" value="UDPGT"/>
    <property type="match status" value="2"/>
</dbReference>
<dbReference type="PANTHER" id="PTHR48043">
    <property type="entry name" value="EG:EG0003.4 PROTEIN-RELATED"/>
    <property type="match status" value="1"/>
</dbReference>
<dbReference type="CDD" id="cd03784">
    <property type="entry name" value="GT1_Gtf-like"/>
    <property type="match status" value="1"/>
</dbReference>
<reference evidence="4 5" key="1">
    <citation type="journal article" date="2022" name="Allergy">
        <title>Genome assembly and annotation of Periplaneta americana reveal a comprehensive cockroach allergen profile.</title>
        <authorList>
            <person name="Wang L."/>
            <person name="Xiong Q."/>
            <person name="Saelim N."/>
            <person name="Wang L."/>
            <person name="Nong W."/>
            <person name="Wan A.T."/>
            <person name="Shi M."/>
            <person name="Liu X."/>
            <person name="Cao Q."/>
            <person name="Hui J.H.L."/>
            <person name="Sookrung N."/>
            <person name="Leung T.F."/>
            <person name="Tungtrongchitr A."/>
            <person name="Tsui S.K.W."/>
        </authorList>
    </citation>
    <scope>NUCLEOTIDE SEQUENCE [LARGE SCALE GENOMIC DNA]</scope>
    <source>
        <strain evidence="4">PWHHKU_190912</strain>
    </source>
</reference>
<evidence type="ECO:0000256" key="1">
    <source>
        <dbReference type="ARBA" id="ARBA00009995"/>
    </source>
</evidence>
<evidence type="ECO:0000256" key="2">
    <source>
        <dbReference type="ARBA" id="ARBA00022676"/>
    </source>
</evidence>
<dbReference type="SUPFAM" id="SSF53756">
    <property type="entry name" value="UDP-Glycosyltransferase/glycogen phosphorylase"/>
    <property type="match status" value="1"/>
</dbReference>
<evidence type="ECO:0000313" key="4">
    <source>
        <dbReference type="EMBL" id="KAJ4439924.1"/>
    </source>
</evidence>
<name>A0ABQ8T1H7_PERAM</name>
<evidence type="ECO:0008006" key="6">
    <source>
        <dbReference type="Google" id="ProtNLM"/>
    </source>
</evidence>
<comment type="similarity">
    <text evidence="1">Belongs to the UDP-glycosyltransferase family.</text>
</comment>
<accession>A0ABQ8T1H7</accession>
<dbReference type="Proteomes" id="UP001148838">
    <property type="component" value="Unassembled WGS sequence"/>
</dbReference>
<evidence type="ECO:0000256" key="3">
    <source>
        <dbReference type="ARBA" id="ARBA00022679"/>
    </source>
</evidence>
<keyword evidence="2" id="KW-0328">Glycosyltransferase</keyword>
<keyword evidence="5" id="KW-1185">Reference proteome</keyword>
<evidence type="ECO:0000313" key="5">
    <source>
        <dbReference type="Proteomes" id="UP001148838"/>
    </source>
</evidence>
<protein>
    <recommendedName>
        <fullName evidence="6">Glucuronosyltransferase</fullName>
    </recommendedName>
</protein>
<dbReference type="InterPro" id="IPR050271">
    <property type="entry name" value="UDP-glycosyltransferase"/>
</dbReference>
<sequence>MEYKCICCLTTVLLCSDAARILGIFPGPSFSHQLVFQTIMKALVSRGHQVTVISTDPLKEPMENYTDVDMSFMYDYVRQKYNFTDYQEVTAFGAVLRSHPNTQRSFDLVFLELSRYQCYYGLVHHVGSPPVIGIRSVGITTATLAAVGSPNNPSYFPDNYLPYSSHMTFFERVHNTALYMWNRYYFGFQPPSVWKAENNVSLVMVNNHWSQSYPLPLMPSIIQLGNIHLQEKSKELPKRSDNKVMRLIFFAPDEATLQPPTRDMFDLGPPFTRIPTGTTLQADLKEFLDGATEGAIYFSLGTNVRSETMSPEKKMTFLSAFSRLPQRVLWKRESDDMPGLSDNVKLAKWLPQQDVLAHPNMKLFITQGGLQSFHEATHYAVPMIGIPFICDQQHNVRKMVDAGVGLKVDYSTITNDSLVQAINKILHDPREHPFLVQFGPIKILLGMKRIGNHF</sequence>
<proteinExistence type="inferred from homology"/>
<dbReference type="PANTHER" id="PTHR48043:SF159">
    <property type="entry name" value="EG:EG0003.4 PROTEIN-RELATED"/>
    <property type="match status" value="1"/>
</dbReference>